<evidence type="ECO:0000256" key="7">
    <source>
        <dbReference type="ARBA" id="ARBA00023002"/>
    </source>
</evidence>
<dbReference type="InterPro" id="IPR039261">
    <property type="entry name" value="FNR_nucleotide-bd"/>
</dbReference>
<dbReference type="OrthoDB" id="10006946at2759"/>
<dbReference type="Pfam" id="PF08030">
    <property type="entry name" value="NAD_binding_6"/>
    <property type="match status" value="1"/>
</dbReference>
<feature type="domain" description="FAD-binding FR-type" evidence="13">
    <location>
        <begin position="255"/>
        <end position="367"/>
    </location>
</feature>
<dbReference type="CDD" id="cd06186">
    <property type="entry name" value="NOX_Duox_like_FAD_NADP"/>
    <property type="match status" value="1"/>
</dbReference>
<keyword evidence="8" id="KW-0406">Ion transport</keyword>
<evidence type="ECO:0000256" key="3">
    <source>
        <dbReference type="ARBA" id="ARBA00022448"/>
    </source>
</evidence>
<name>A0A9P7NAC3_9HYPO</name>
<dbReference type="SUPFAM" id="SSF52343">
    <property type="entry name" value="Ferredoxin reductase-like, C-terminal NADP-linked domain"/>
    <property type="match status" value="1"/>
</dbReference>
<keyword evidence="15" id="KW-1185">Reference proteome</keyword>
<evidence type="ECO:0000259" key="13">
    <source>
        <dbReference type="PROSITE" id="PS51384"/>
    </source>
</evidence>
<dbReference type="InterPro" id="IPR013130">
    <property type="entry name" value="Fe3_Rdtase_TM_dom"/>
</dbReference>
<protein>
    <recommendedName>
        <fullName evidence="13">FAD-binding FR-type domain-containing protein</fullName>
    </recommendedName>
</protein>
<feature type="transmembrane region" description="Helical" evidence="12">
    <location>
        <begin position="193"/>
        <end position="212"/>
    </location>
</feature>
<organism evidence="14 15">
    <name type="scientific">Claviceps pusilla</name>
    <dbReference type="NCBI Taxonomy" id="123648"/>
    <lineage>
        <taxon>Eukaryota</taxon>
        <taxon>Fungi</taxon>
        <taxon>Dikarya</taxon>
        <taxon>Ascomycota</taxon>
        <taxon>Pezizomycotina</taxon>
        <taxon>Sordariomycetes</taxon>
        <taxon>Hypocreomycetidae</taxon>
        <taxon>Hypocreales</taxon>
        <taxon>Clavicipitaceae</taxon>
        <taxon>Claviceps</taxon>
    </lineage>
</organism>
<dbReference type="GO" id="GO:0006879">
    <property type="term" value="P:intracellular iron ion homeostasis"/>
    <property type="evidence" value="ECO:0007669"/>
    <property type="project" value="TreeGrafter"/>
</dbReference>
<proteinExistence type="inferred from homology"/>
<evidence type="ECO:0000256" key="1">
    <source>
        <dbReference type="ARBA" id="ARBA00004141"/>
    </source>
</evidence>
<keyword evidence="4 12" id="KW-0812">Transmembrane</keyword>
<evidence type="ECO:0000256" key="5">
    <source>
        <dbReference type="ARBA" id="ARBA00022982"/>
    </source>
</evidence>
<dbReference type="GO" id="GO:0005886">
    <property type="term" value="C:plasma membrane"/>
    <property type="evidence" value="ECO:0007669"/>
    <property type="project" value="TreeGrafter"/>
</dbReference>
<dbReference type="GO" id="GO:0015677">
    <property type="term" value="P:copper ion import"/>
    <property type="evidence" value="ECO:0007669"/>
    <property type="project" value="TreeGrafter"/>
</dbReference>
<dbReference type="Pfam" id="PF08022">
    <property type="entry name" value="FAD_binding_8"/>
    <property type="match status" value="1"/>
</dbReference>
<comment type="similarity">
    <text evidence="2">Belongs to the ferric reductase (FRE) family.</text>
</comment>
<keyword evidence="6 12" id="KW-1133">Transmembrane helix</keyword>
<keyword evidence="9 12" id="KW-0472">Membrane</keyword>
<feature type="transmembrane region" description="Helical" evidence="12">
    <location>
        <begin position="116"/>
        <end position="137"/>
    </location>
</feature>
<dbReference type="Pfam" id="PF01794">
    <property type="entry name" value="Ferric_reduct"/>
    <property type="match status" value="1"/>
</dbReference>
<dbReference type="Proteomes" id="UP000748025">
    <property type="component" value="Unassembled WGS sequence"/>
</dbReference>
<dbReference type="SFLD" id="SFLDS00052">
    <property type="entry name" value="Ferric_Reductase_Domain"/>
    <property type="match status" value="1"/>
</dbReference>
<dbReference type="GO" id="GO:0000293">
    <property type="term" value="F:ferric-chelate reductase activity"/>
    <property type="evidence" value="ECO:0007669"/>
    <property type="project" value="UniProtKB-ARBA"/>
</dbReference>
<dbReference type="InterPro" id="IPR017927">
    <property type="entry name" value="FAD-bd_FR_type"/>
</dbReference>
<feature type="transmembrane region" description="Helical" evidence="12">
    <location>
        <begin position="219"/>
        <end position="237"/>
    </location>
</feature>
<dbReference type="PANTHER" id="PTHR32361">
    <property type="entry name" value="FERRIC/CUPRIC REDUCTASE TRANSMEMBRANE COMPONENT"/>
    <property type="match status" value="1"/>
</dbReference>
<dbReference type="AlphaFoldDB" id="A0A9P7NAC3"/>
<evidence type="ECO:0000256" key="11">
    <source>
        <dbReference type="SAM" id="MobiDB-lite"/>
    </source>
</evidence>
<dbReference type="EMBL" id="SRPW01001006">
    <property type="protein sequence ID" value="KAG6009183.1"/>
    <property type="molecule type" value="Genomic_DNA"/>
</dbReference>
<dbReference type="InterPro" id="IPR013121">
    <property type="entry name" value="Fe_red_NAD-bd_6"/>
</dbReference>
<keyword evidence="10" id="KW-0325">Glycoprotein</keyword>
<evidence type="ECO:0000256" key="9">
    <source>
        <dbReference type="ARBA" id="ARBA00023136"/>
    </source>
</evidence>
<evidence type="ECO:0000256" key="6">
    <source>
        <dbReference type="ARBA" id="ARBA00022989"/>
    </source>
</evidence>
<feature type="transmembrane region" description="Helical" evidence="12">
    <location>
        <begin position="158"/>
        <end position="178"/>
    </location>
</feature>
<feature type="transmembrane region" description="Helical" evidence="12">
    <location>
        <begin position="25"/>
        <end position="44"/>
    </location>
</feature>
<gene>
    <name evidence="14" type="ORF">E4U43_000032</name>
</gene>
<sequence>MTEEEEKAFLIQYHIREKQNEDSTFVFIMALIALGLVFSIFHLVRQCTYWIGKRNGRFKMPSFLATIPRTIRKLSHRRMIGVESLGHATIVTIYLVFNVVALFVNNKNSLSKISNIAARSGCLAVANLIFVIFFALKNTPLAFLTAWSYERLNCLHRVCGYAALVHTVIHGSCYSYYFLHDGRPEILLRPSDIMGIVAGGSWVLLGLSAIFVRRWWYELFYYLHILLWLVSIVALGFHQPIFAEKWVIGTIIAGSMWGLDRLIRFVRLVLYAVNNSATLTPLPNGGTRVILAKPPLTATPGKHAFLWIPHIRLVQTHPFTIVSADPMEFVIASQDGFTGALHKYAVANPGACLKASIEGSYGTVPDPSVFETAVLVAGGSGASFIFGLAQALSQKMTRTKVMTRKVVFVWVVKHRDQLEWFSDHLSTLGNDSLFSIEIFVTRSRPQTPTLPPVEADVVGDKDDEKAMIRGDVAPDGSNVPETYTSKSQSSVDLEKSQKSLGRSDSESTLAGDAGHSMDLKNMVVRYQRPNVAELIRQAVGNTAAHERILVSGCGPTKLMDVMRETTADCIRSDGPSIELHCESFGW</sequence>
<keyword evidence="7" id="KW-0560">Oxidoreductase</keyword>
<dbReference type="InterPro" id="IPR051410">
    <property type="entry name" value="Ferric/Cupric_Reductase"/>
</dbReference>
<evidence type="ECO:0000256" key="10">
    <source>
        <dbReference type="ARBA" id="ARBA00023180"/>
    </source>
</evidence>
<feature type="compositionally biased region" description="Basic and acidic residues" evidence="11">
    <location>
        <begin position="492"/>
        <end position="505"/>
    </location>
</feature>
<dbReference type="PANTHER" id="PTHR32361:SF9">
    <property type="entry name" value="FERRIC REDUCTASE TRANSMEMBRANE COMPONENT 3-RELATED"/>
    <property type="match status" value="1"/>
</dbReference>
<reference evidence="14" key="1">
    <citation type="journal article" date="2020" name="bioRxiv">
        <title>Whole genome comparisons of ergot fungi reveals the divergence and evolution of species within the genus Claviceps are the result of varying mechanisms driving genome evolution and host range expansion.</title>
        <authorList>
            <person name="Wyka S.A."/>
            <person name="Mondo S.J."/>
            <person name="Liu M."/>
            <person name="Dettman J."/>
            <person name="Nalam V."/>
            <person name="Broders K.D."/>
        </authorList>
    </citation>
    <scope>NUCLEOTIDE SEQUENCE</scope>
    <source>
        <strain evidence="14">CCC 602</strain>
    </source>
</reference>
<evidence type="ECO:0000313" key="15">
    <source>
        <dbReference type="Proteomes" id="UP000748025"/>
    </source>
</evidence>
<keyword evidence="3" id="KW-0813">Transport</keyword>
<keyword evidence="5" id="KW-0249">Electron transport</keyword>
<dbReference type="PROSITE" id="PS51384">
    <property type="entry name" value="FAD_FR"/>
    <property type="match status" value="1"/>
</dbReference>
<dbReference type="GO" id="GO:0006826">
    <property type="term" value="P:iron ion transport"/>
    <property type="evidence" value="ECO:0007669"/>
    <property type="project" value="TreeGrafter"/>
</dbReference>
<feature type="compositionally biased region" description="Polar residues" evidence="11">
    <location>
        <begin position="479"/>
        <end position="491"/>
    </location>
</feature>
<feature type="region of interest" description="Disordered" evidence="11">
    <location>
        <begin position="468"/>
        <end position="514"/>
    </location>
</feature>
<accession>A0A9P7NAC3</accession>
<evidence type="ECO:0000256" key="12">
    <source>
        <dbReference type="SAM" id="Phobius"/>
    </source>
</evidence>
<comment type="subcellular location">
    <subcellularLocation>
        <location evidence="1">Membrane</location>
        <topology evidence="1">Multi-pass membrane protein</topology>
    </subcellularLocation>
</comment>
<evidence type="ECO:0000313" key="14">
    <source>
        <dbReference type="EMBL" id="KAG6009183.1"/>
    </source>
</evidence>
<feature type="transmembrane region" description="Helical" evidence="12">
    <location>
        <begin position="79"/>
        <end position="104"/>
    </location>
</feature>
<comment type="caution">
    <text evidence="14">The sequence shown here is derived from an EMBL/GenBank/DDBJ whole genome shotgun (WGS) entry which is preliminary data.</text>
</comment>
<dbReference type="InterPro" id="IPR013112">
    <property type="entry name" value="FAD-bd_8"/>
</dbReference>
<evidence type="ECO:0000256" key="4">
    <source>
        <dbReference type="ARBA" id="ARBA00022692"/>
    </source>
</evidence>
<dbReference type="SFLD" id="SFLDG01168">
    <property type="entry name" value="Ferric_reductase_subgroup_(FRE"/>
    <property type="match status" value="1"/>
</dbReference>
<dbReference type="Gene3D" id="3.40.50.80">
    <property type="entry name" value="Nucleotide-binding domain of ferredoxin-NADP reductase (FNR) module"/>
    <property type="match status" value="1"/>
</dbReference>
<evidence type="ECO:0000256" key="2">
    <source>
        <dbReference type="ARBA" id="ARBA00006278"/>
    </source>
</evidence>
<evidence type="ECO:0000256" key="8">
    <source>
        <dbReference type="ARBA" id="ARBA00023065"/>
    </source>
</evidence>